<dbReference type="PROSITE" id="PS51257">
    <property type="entry name" value="PROKAR_LIPOPROTEIN"/>
    <property type="match status" value="1"/>
</dbReference>
<proteinExistence type="predicted"/>
<dbReference type="EMBL" id="JACRSN010000016">
    <property type="protein sequence ID" value="MBC8534368.1"/>
    <property type="molecule type" value="Genomic_DNA"/>
</dbReference>
<comment type="caution">
    <text evidence="3">The sequence shown here is derived from an EMBL/GenBank/DDBJ whole genome shotgun (WGS) entry which is preliminary data.</text>
</comment>
<evidence type="ECO:0000313" key="3">
    <source>
        <dbReference type="EMBL" id="MBC8534368.1"/>
    </source>
</evidence>
<dbReference type="InterPro" id="IPR050490">
    <property type="entry name" value="Bact_solute-bd_prot1"/>
</dbReference>
<protein>
    <submittedName>
        <fullName evidence="3">Carbohydrate ABC transporter substrate-binding protein</fullName>
    </submittedName>
</protein>
<dbReference type="PANTHER" id="PTHR43649">
    <property type="entry name" value="ARABINOSE-BINDING PROTEIN-RELATED"/>
    <property type="match status" value="1"/>
</dbReference>
<evidence type="ECO:0000256" key="1">
    <source>
        <dbReference type="ARBA" id="ARBA00022729"/>
    </source>
</evidence>
<dbReference type="Proteomes" id="UP000651482">
    <property type="component" value="Unassembled WGS sequence"/>
</dbReference>
<name>A0A926D9M3_9FIRM</name>
<dbReference type="RefSeq" id="WP_249319951.1">
    <property type="nucleotide sequence ID" value="NZ_JACRSN010000016.1"/>
</dbReference>
<gene>
    <name evidence="3" type="ORF">IAG03_10285</name>
</gene>
<dbReference type="PANTHER" id="PTHR43649:SF33">
    <property type="entry name" value="POLYGALACTURONAN_RHAMNOGALACTURONAN-BINDING PROTEIN YTCQ"/>
    <property type="match status" value="1"/>
</dbReference>
<organism evidence="3 4">
    <name type="scientific">Yeguia hominis</name>
    <dbReference type="NCBI Taxonomy" id="2763662"/>
    <lineage>
        <taxon>Bacteria</taxon>
        <taxon>Bacillati</taxon>
        <taxon>Bacillota</taxon>
        <taxon>Clostridia</taxon>
        <taxon>Eubacteriales</taxon>
        <taxon>Yeguiaceae</taxon>
        <taxon>Yeguia</taxon>
    </lineage>
</organism>
<reference evidence="3" key="1">
    <citation type="submission" date="2020-08" db="EMBL/GenBank/DDBJ databases">
        <title>Genome public.</title>
        <authorList>
            <person name="Liu C."/>
            <person name="Sun Q."/>
        </authorList>
    </citation>
    <scope>NUCLEOTIDE SEQUENCE</scope>
    <source>
        <strain evidence="3">NSJ-40</strain>
    </source>
</reference>
<dbReference type="AlphaFoldDB" id="A0A926D9M3"/>
<keyword evidence="4" id="KW-1185">Reference proteome</keyword>
<keyword evidence="1 2" id="KW-0732">Signal</keyword>
<evidence type="ECO:0000313" key="4">
    <source>
        <dbReference type="Proteomes" id="UP000651482"/>
    </source>
</evidence>
<accession>A0A926D9M3</accession>
<dbReference type="Gene3D" id="3.40.190.10">
    <property type="entry name" value="Periplasmic binding protein-like II"/>
    <property type="match status" value="2"/>
</dbReference>
<feature type="chain" id="PRO_5038992479" evidence="2">
    <location>
        <begin position="24"/>
        <end position="445"/>
    </location>
</feature>
<dbReference type="SUPFAM" id="SSF53850">
    <property type="entry name" value="Periplasmic binding protein-like II"/>
    <property type="match status" value="1"/>
</dbReference>
<sequence length="445" mass="49095">MKKQKLISLLFVLLLLLSCTACMESDKASSSSESSSDSTSGEIDYNTTIEYTIWALTIDESSQCGFDAGVAAAKEKFPNVTLNIEPDPQDGDVKIKTLAAAGTMPDFYVTNNALVQIFKKSNNNQAIDKWMEQTGLINQMDRDSLDELSDPLDGHIYGFSGGSSGTVDLIANMDLLDSLGIDMPTNYNEFLDFIQACHSNNITPVADSFKEGFQTALYFDFVLTREGYNLWDIDKGTISATDDVFVKAAEKVKGLVDAGMFSPSAFTISEEDARLSFLNNEAAMCRLPGTTWTDYFDSRAEGRTFKLVGYPFQDEGQPQDTANRVGGGDRNNGYAVSPTAKELDVAATWLCYFSVGNVEGLYKNGYTTEKLTTNDIQAEKKSGPLSQEYFNLKVDSITPMPWAWNHGDSYGVICEQCNKFFTGDYSVEDFTKETNEMMQEILAAD</sequence>
<evidence type="ECO:0000256" key="2">
    <source>
        <dbReference type="SAM" id="SignalP"/>
    </source>
</evidence>
<feature type="signal peptide" evidence="2">
    <location>
        <begin position="1"/>
        <end position="23"/>
    </location>
</feature>